<keyword evidence="2" id="KW-1185">Reference proteome</keyword>
<comment type="caution">
    <text evidence="1">The sequence shown here is derived from an EMBL/GenBank/DDBJ whole genome shotgun (WGS) entry which is preliminary data.</text>
</comment>
<dbReference type="EMBL" id="JAWDJW010006346">
    <property type="protein sequence ID" value="KAK3065234.1"/>
    <property type="molecule type" value="Genomic_DNA"/>
</dbReference>
<proteinExistence type="predicted"/>
<protein>
    <submittedName>
        <fullName evidence="1">Uncharacterized protein</fullName>
    </submittedName>
</protein>
<dbReference type="Proteomes" id="UP001186974">
    <property type="component" value="Unassembled WGS sequence"/>
</dbReference>
<reference evidence="1" key="1">
    <citation type="submission" date="2024-09" db="EMBL/GenBank/DDBJ databases">
        <title>Black Yeasts Isolated from many extreme environments.</title>
        <authorList>
            <person name="Coleine C."/>
            <person name="Stajich J.E."/>
            <person name="Selbmann L."/>
        </authorList>
    </citation>
    <scope>NUCLEOTIDE SEQUENCE</scope>
    <source>
        <strain evidence="1">CCFEE 5737</strain>
    </source>
</reference>
<accession>A0ACC3DCG1</accession>
<evidence type="ECO:0000313" key="2">
    <source>
        <dbReference type="Proteomes" id="UP001186974"/>
    </source>
</evidence>
<organism evidence="1 2">
    <name type="scientific">Coniosporium uncinatum</name>
    <dbReference type="NCBI Taxonomy" id="93489"/>
    <lineage>
        <taxon>Eukaryota</taxon>
        <taxon>Fungi</taxon>
        <taxon>Dikarya</taxon>
        <taxon>Ascomycota</taxon>
        <taxon>Pezizomycotina</taxon>
        <taxon>Dothideomycetes</taxon>
        <taxon>Dothideomycetes incertae sedis</taxon>
        <taxon>Coniosporium</taxon>
    </lineage>
</organism>
<sequence length="80" mass="8921">MSFEVKRYSKEDEQLVETDLERLMKQKKDAANGSTGAGAEDLDVEMGEQKEEKVAVVLRLRLGSSTYVTVALRELMKAVA</sequence>
<evidence type="ECO:0000313" key="1">
    <source>
        <dbReference type="EMBL" id="KAK3065234.1"/>
    </source>
</evidence>
<name>A0ACC3DCG1_9PEZI</name>
<gene>
    <name evidence="1" type="ORF">LTS18_005271</name>
</gene>